<dbReference type="EMBL" id="JAVFWL010000005">
    <property type="protein sequence ID" value="KAK6754304.1"/>
    <property type="molecule type" value="Genomic_DNA"/>
</dbReference>
<evidence type="ECO:0000313" key="2">
    <source>
        <dbReference type="Proteomes" id="UP001303046"/>
    </source>
</evidence>
<gene>
    <name evidence="1" type="primary">Necator_chrV.g18145</name>
    <name evidence="1" type="ORF">RB195_013354</name>
</gene>
<evidence type="ECO:0000313" key="1">
    <source>
        <dbReference type="EMBL" id="KAK6754304.1"/>
    </source>
</evidence>
<name>A0ABR1DV71_NECAM</name>
<proteinExistence type="predicted"/>
<keyword evidence="2" id="KW-1185">Reference proteome</keyword>
<reference evidence="1 2" key="1">
    <citation type="submission" date="2023-08" db="EMBL/GenBank/DDBJ databases">
        <title>A Necator americanus chromosomal reference genome.</title>
        <authorList>
            <person name="Ilik V."/>
            <person name="Petrzelkova K.J."/>
            <person name="Pardy F."/>
            <person name="Fuh T."/>
            <person name="Niatou-Singa F.S."/>
            <person name="Gouil Q."/>
            <person name="Baker L."/>
            <person name="Ritchie M.E."/>
            <person name="Jex A.R."/>
            <person name="Gazzola D."/>
            <person name="Li H."/>
            <person name="Toshio Fujiwara R."/>
            <person name="Zhan B."/>
            <person name="Aroian R.V."/>
            <person name="Pafco B."/>
            <person name="Schwarz E.M."/>
        </authorList>
    </citation>
    <scope>NUCLEOTIDE SEQUENCE [LARGE SCALE GENOMIC DNA]</scope>
    <source>
        <strain evidence="1 2">Aroian</strain>
        <tissue evidence="1">Whole animal</tissue>
    </source>
</reference>
<sequence length="91" mass="9864">MPEGDMKALATNIRQHDVELPVAETSIKDRPIINIDNYIIYCGVADGKKVGGCTVEERLQPGGGVQNSIVMMHLCTIACSQRTQALDCKCS</sequence>
<protein>
    <submittedName>
        <fullName evidence="1">Uncharacterized protein</fullName>
    </submittedName>
</protein>
<accession>A0ABR1DV71</accession>
<organism evidence="1 2">
    <name type="scientific">Necator americanus</name>
    <name type="common">Human hookworm</name>
    <dbReference type="NCBI Taxonomy" id="51031"/>
    <lineage>
        <taxon>Eukaryota</taxon>
        <taxon>Metazoa</taxon>
        <taxon>Ecdysozoa</taxon>
        <taxon>Nematoda</taxon>
        <taxon>Chromadorea</taxon>
        <taxon>Rhabditida</taxon>
        <taxon>Rhabditina</taxon>
        <taxon>Rhabditomorpha</taxon>
        <taxon>Strongyloidea</taxon>
        <taxon>Ancylostomatidae</taxon>
        <taxon>Bunostominae</taxon>
        <taxon>Necator</taxon>
    </lineage>
</organism>
<comment type="caution">
    <text evidence="1">The sequence shown here is derived from an EMBL/GenBank/DDBJ whole genome shotgun (WGS) entry which is preliminary data.</text>
</comment>
<dbReference type="Proteomes" id="UP001303046">
    <property type="component" value="Unassembled WGS sequence"/>
</dbReference>